<feature type="transmembrane region" description="Helical" evidence="1">
    <location>
        <begin position="107"/>
        <end position="130"/>
    </location>
</feature>
<feature type="transmembrane region" description="Helical" evidence="1">
    <location>
        <begin position="248"/>
        <end position="281"/>
    </location>
</feature>
<feature type="transmembrane region" description="Helical" evidence="1">
    <location>
        <begin position="388"/>
        <end position="406"/>
    </location>
</feature>
<evidence type="ECO:0000313" key="4">
    <source>
        <dbReference type="Proteomes" id="UP000829708"/>
    </source>
</evidence>
<evidence type="ECO:0000259" key="2">
    <source>
        <dbReference type="Pfam" id="PF01970"/>
    </source>
</evidence>
<feature type="domain" description="DUF112" evidence="2">
    <location>
        <begin position="19"/>
        <end position="437"/>
    </location>
</feature>
<keyword evidence="1" id="KW-0812">Transmembrane</keyword>
<feature type="transmembrane region" description="Helical" evidence="1">
    <location>
        <begin position="326"/>
        <end position="347"/>
    </location>
</feature>
<organism evidence="3 4">
    <name type="scientific">Sphaerochaeta associata</name>
    <dbReference type="NCBI Taxonomy" id="1129264"/>
    <lineage>
        <taxon>Bacteria</taxon>
        <taxon>Pseudomonadati</taxon>
        <taxon>Spirochaetota</taxon>
        <taxon>Spirochaetia</taxon>
        <taxon>Spirochaetales</taxon>
        <taxon>Sphaerochaetaceae</taxon>
        <taxon>Sphaerochaeta</taxon>
    </lineage>
</organism>
<dbReference type="Proteomes" id="UP000829708">
    <property type="component" value="Chromosome"/>
</dbReference>
<dbReference type="PANTHER" id="PTHR35342">
    <property type="entry name" value="TRICARBOXYLIC TRANSPORT PROTEIN"/>
    <property type="match status" value="1"/>
</dbReference>
<name>A0ABY4D9L6_9SPIR</name>
<feature type="transmembrane region" description="Helical" evidence="1">
    <location>
        <begin position="142"/>
        <end position="161"/>
    </location>
</feature>
<dbReference type="PANTHER" id="PTHR35342:SF5">
    <property type="entry name" value="TRICARBOXYLIC TRANSPORT PROTEIN"/>
    <property type="match status" value="1"/>
</dbReference>
<protein>
    <submittedName>
        <fullName evidence="3">Tripartite tricarboxylate transporter permease</fullName>
    </submittedName>
</protein>
<feature type="transmembrane region" description="Helical" evidence="1">
    <location>
        <begin position="59"/>
        <end position="80"/>
    </location>
</feature>
<feature type="transmembrane region" description="Helical" evidence="1">
    <location>
        <begin position="463"/>
        <end position="485"/>
    </location>
</feature>
<feature type="transmembrane region" description="Helical" evidence="1">
    <location>
        <begin position="167"/>
        <end position="186"/>
    </location>
</feature>
<evidence type="ECO:0000256" key="1">
    <source>
        <dbReference type="SAM" id="Phobius"/>
    </source>
</evidence>
<dbReference type="InterPro" id="IPR002823">
    <property type="entry name" value="DUF112_TM"/>
</dbReference>
<dbReference type="RefSeq" id="WP_244771930.1">
    <property type="nucleotide sequence ID" value="NZ_CP094929.1"/>
</dbReference>
<keyword evidence="1" id="KW-0472">Membrane</keyword>
<sequence>MFTYVLSGFSAILQPLTFFFMVFGVVVGIVIGALPGLSGSMGIILLLPLVYRLPADTALVMLCGLFCGSMYGGSISAILLKTPGTPSAAATVLDGYPLCEQGQAGRALGISTIASFIGGLFSSICLFLIAPQLAKIALNFHAADYFSLAIFGLSIMASSSGKNVGKGLLAGCLGLLISTVGIDAIAGTDRFTFGIPRLMRGFNLLPVLIGVFALSEVFSQVANKHGKSTANAQVITNMLPKWFDIKGFLIAAIVGSVIGVFVGIIPGTGGSIASFIAYNVAQKLSKRPDKFGKGSYEGVAAPEAANNATTGGALIPMLCLGVPGDVVTSVMLGSLILIGVRPGPLLFVESIDLVYTIFAGMFAIQFVMLAAGLLSAKYSPKILKIPTNILMPIIIILCVVGSYSLGNQLYDVYVAVCFGVIGYFMKKYGYPGAPLVLGVILGPIAEENLNRALLMSKNSLTVFYTRPISLVFLLLAAFTIVFSLVSSMKKAKA</sequence>
<proteinExistence type="predicted"/>
<keyword evidence="4" id="KW-1185">Reference proteome</keyword>
<evidence type="ECO:0000313" key="3">
    <source>
        <dbReference type="EMBL" id="UOM50542.1"/>
    </source>
</evidence>
<dbReference type="Pfam" id="PF01970">
    <property type="entry name" value="TctA"/>
    <property type="match status" value="1"/>
</dbReference>
<feature type="transmembrane region" description="Helical" evidence="1">
    <location>
        <begin position="353"/>
        <end position="376"/>
    </location>
</feature>
<reference evidence="4" key="1">
    <citation type="journal article" date="2024" name="J Bioinform Genom">
        <title>Complete genome sequence of the type strain bacterium Sphaerochaeta associata GLS2t (VKM B-2742)t.</title>
        <authorList>
            <person name="Troshina O.Y."/>
            <person name="Tepeeva A.N."/>
            <person name="Arzamasceva V.O."/>
            <person name="Whitman W.B."/>
            <person name="Varghese N."/>
            <person name="Shapiro N."/>
            <person name="Woyke T."/>
            <person name="Kripides N.C."/>
            <person name="Vasilenko O.V."/>
        </authorList>
    </citation>
    <scope>NUCLEOTIDE SEQUENCE [LARGE SCALE GENOMIC DNA]</scope>
    <source>
        <strain evidence="4">GLS2T</strain>
    </source>
</reference>
<accession>A0ABY4D9L6</accession>
<feature type="transmembrane region" description="Helical" evidence="1">
    <location>
        <begin position="20"/>
        <end position="47"/>
    </location>
</feature>
<feature type="transmembrane region" description="Helical" evidence="1">
    <location>
        <begin position="198"/>
        <end position="218"/>
    </location>
</feature>
<keyword evidence="1" id="KW-1133">Transmembrane helix</keyword>
<dbReference type="EMBL" id="CP094929">
    <property type="protein sequence ID" value="UOM50542.1"/>
    <property type="molecule type" value="Genomic_DNA"/>
</dbReference>
<gene>
    <name evidence="3" type="ORF">MUG09_13345</name>
</gene>